<name>A0ABN8LF66_9CNID</name>
<proteinExistence type="predicted"/>
<gene>
    <name evidence="1" type="ORF">PEVE_00001749</name>
</gene>
<accession>A0ABN8LF66</accession>
<sequence length="274" mass="30568">MGIVSFLDQVQDYPQCLKRDSVSASQTSSINVANGTSCMPTQRVISQCVRVLVSKLGESSGPYITLKSSWHQPTETQQNNDGLELVKTLKQLLNLPNLKNADGASLLEFRRQLDTADQTLTAMGIEYLADLNHMNTSRELAKKLTTFFRAKWTECAGKIIDLGHRPKFQDYAKSIKDRAKLVDNKFGQDMNSVFAGETNMWKKRVNSDETSPQLETFATGHGLNSCGQSGILNAQIVCFICSGQHEVWKCELFKGLHMKRKGRLCNEVDLVTSV</sequence>
<evidence type="ECO:0000313" key="2">
    <source>
        <dbReference type="Proteomes" id="UP001159427"/>
    </source>
</evidence>
<keyword evidence="2" id="KW-1185">Reference proteome</keyword>
<dbReference type="Proteomes" id="UP001159427">
    <property type="component" value="Unassembled WGS sequence"/>
</dbReference>
<dbReference type="PANTHER" id="PTHR47331">
    <property type="entry name" value="PHD-TYPE DOMAIN-CONTAINING PROTEIN"/>
    <property type="match status" value="1"/>
</dbReference>
<organism evidence="1 2">
    <name type="scientific">Porites evermanni</name>
    <dbReference type="NCBI Taxonomy" id="104178"/>
    <lineage>
        <taxon>Eukaryota</taxon>
        <taxon>Metazoa</taxon>
        <taxon>Cnidaria</taxon>
        <taxon>Anthozoa</taxon>
        <taxon>Hexacorallia</taxon>
        <taxon>Scleractinia</taxon>
        <taxon>Fungiina</taxon>
        <taxon>Poritidae</taxon>
        <taxon>Porites</taxon>
    </lineage>
</organism>
<reference evidence="1 2" key="1">
    <citation type="submission" date="2022-05" db="EMBL/GenBank/DDBJ databases">
        <authorList>
            <consortium name="Genoscope - CEA"/>
            <person name="William W."/>
        </authorList>
    </citation>
    <scope>NUCLEOTIDE SEQUENCE [LARGE SCALE GENOMIC DNA]</scope>
</reference>
<evidence type="ECO:0000313" key="1">
    <source>
        <dbReference type="EMBL" id="CAH3014552.1"/>
    </source>
</evidence>
<protein>
    <submittedName>
        <fullName evidence="1">Uncharacterized protein</fullName>
    </submittedName>
</protein>
<comment type="caution">
    <text evidence="1">The sequence shown here is derived from an EMBL/GenBank/DDBJ whole genome shotgun (WGS) entry which is preliminary data.</text>
</comment>
<dbReference type="EMBL" id="CALNXI010000011">
    <property type="protein sequence ID" value="CAH3014552.1"/>
    <property type="molecule type" value="Genomic_DNA"/>
</dbReference>